<reference evidence="7 8" key="1">
    <citation type="journal article" date="2021" name="Int. J. Syst. Evol. Microbiol.">
        <title>Reticulibacter mediterranei gen. nov., sp. nov., within the new family Reticulibacteraceae fam. nov., and Ktedonospora formicarum gen. nov., sp. nov., Ktedonobacter robiniae sp. nov., Dictyobacter formicarum sp. nov. and Dictyobacter arantiisoli sp. nov., belonging to the class Ktedonobacteria.</title>
        <authorList>
            <person name="Yabe S."/>
            <person name="Zheng Y."/>
            <person name="Wang C.M."/>
            <person name="Sakai Y."/>
            <person name="Abe K."/>
            <person name="Yokota A."/>
            <person name="Donadio S."/>
            <person name="Cavaletti L."/>
            <person name="Monciardini P."/>
        </authorList>
    </citation>
    <scope>NUCLEOTIDE SEQUENCE [LARGE SCALE GENOMIC DNA]</scope>
    <source>
        <strain evidence="7 8">SOSP1-30</strain>
    </source>
</reference>
<keyword evidence="7" id="KW-0032">Aminotransferase</keyword>
<dbReference type="Proteomes" id="UP000654345">
    <property type="component" value="Unassembled WGS sequence"/>
</dbReference>
<dbReference type="EMBL" id="BNJG01000001">
    <property type="protein sequence ID" value="GHO54559.1"/>
    <property type="molecule type" value="Genomic_DNA"/>
</dbReference>
<name>A0ABQ3UP52_9CHLR</name>
<dbReference type="PROSITE" id="PS00595">
    <property type="entry name" value="AA_TRANSFER_CLASS_5"/>
    <property type="match status" value="1"/>
</dbReference>
<dbReference type="Gene3D" id="3.90.1150.10">
    <property type="entry name" value="Aspartate Aminotransferase, domain 1"/>
    <property type="match status" value="1"/>
</dbReference>
<dbReference type="Pfam" id="PF00266">
    <property type="entry name" value="Aminotran_5"/>
    <property type="match status" value="1"/>
</dbReference>
<evidence type="ECO:0000256" key="2">
    <source>
        <dbReference type="ARBA" id="ARBA00010447"/>
    </source>
</evidence>
<evidence type="ECO:0000259" key="6">
    <source>
        <dbReference type="Pfam" id="PF00266"/>
    </source>
</evidence>
<dbReference type="Gene3D" id="3.40.640.10">
    <property type="entry name" value="Type I PLP-dependent aspartate aminotransferase-like (Major domain)"/>
    <property type="match status" value="1"/>
</dbReference>
<evidence type="ECO:0000256" key="1">
    <source>
        <dbReference type="ARBA" id="ARBA00001933"/>
    </source>
</evidence>
<evidence type="ECO:0000256" key="3">
    <source>
        <dbReference type="ARBA" id="ARBA00022898"/>
    </source>
</evidence>
<gene>
    <name evidence="7" type="ORF">KSB_30340</name>
</gene>
<accession>A0ABQ3UP52</accession>
<evidence type="ECO:0000313" key="7">
    <source>
        <dbReference type="EMBL" id="GHO54559.1"/>
    </source>
</evidence>
<keyword evidence="7" id="KW-0808">Transferase</keyword>
<dbReference type="InterPro" id="IPR015421">
    <property type="entry name" value="PyrdxlP-dep_Trfase_major"/>
</dbReference>
<comment type="catalytic activity">
    <reaction evidence="4">
        <text>(sulfur carrier)-H + L-cysteine = (sulfur carrier)-SH + L-alanine</text>
        <dbReference type="Rhea" id="RHEA:43892"/>
        <dbReference type="Rhea" id="RHEA-COMP:14737"/>
        <dbReference type="Rhea" id="RHEA-COMP:14739"/>
        <dbReference type="ChEBI" id="CHEBI:29917"/>
        <dbReference type="ChEBI" id="CHEBI:35235"/>
        <dbReference type="ChEBI" id="CHEBI:57972"/>
        <dbReference type="ChEBI" id="CHEBI:64428"/>
        <dbReference type="EC" id="2.8.1.7"/>
    </reaction>
</comment>
<evidence type="ECO:0000313" key="8">
    <source>
        <dbReference type="Proteomes" id="UP000654345"/>
    </source>
</evidence>
<dbReference type="SUPFAM" id="SSF53383">
    <property type="entry name" value="PLP-dependent transferases"/>
    <property type="match status" value="1"/>
</dbReference>
<evidence type="ECO:0000256" key="5">
    <source>
        <dbReference type="RuleBase" id="RU004504"/>
    </source>
</evidence>
<keyword evidence="8" id="KW-1185">Reference proteome</keyword>
<protein>
    <submittedName>
        <fullName evidence="7">Class V aminotransferase</fullName>
    </submittedName>
</protein>
<dbReference type="PANTHER" id="PTHR43586:SF8">
    <property type="entry name" value="CYSTEINE DESULFURASE 1, CHLOROPLASTIC"/>
    <property type="match status" value="1"/>
</dbReference>
<dbReference type="PANTHER" id="PTHR43586">
    <property type="entry name" value="CYSTEINE DESULFURASE"/>
    <property type="match status" value="1"/>
</dbReference>
<dbReference type="GO" id="GO:0008483">
    <property type="term" value="F:transaminase activity"/>
    <property type="evidence" value="ECO:0007669"/>
    <property type="project" value="UniProtKB-KW"/>
</dbReference>
<comment type="caution">
    <text evidence="7">The sequence shown here is derived from an EMBL/GenBank/DDBJ whole genome shotgun (WGS) entry which is preliminary data.</text>
</comment>
<dbReference type="RefSeq" id="WP_201371253.1">
    <property type="nucleotide sequence ID" value="NZ_BNJG01000001.1"/>
</dbReference>
<dbReference type="InterPro" id="IPR015422">
    <property type="entry name" value="PyrdxlP-dep_Trfase_small"/>
</dbReference>
<organism evidence="7 8">
    <name type="scientific">Ktedonobacter robiniae</name>
    <dbReference type="NCBI Taxonomy" id="2778365"/>
    <lineage>
        <taxon>Bacteria</taxon>
        <taxon>Bacillati</taxon>
        <taxon>Chloroflexota</taxon>
        <taxon>Ktedonobacteria</taxon>
        <taxon>Ktedonobacterales</taxon>
        <taxon>Ktedonobacteraceae</taxon>
        <taxon>Ktedonobacter</taxon>
    </lineage>
</organism>
<keyword evidence="3" id="KW-0663">Pyridoxal phosphate</keyword>
<dbReference type="InterPro" id="IPR000192">
    <property type="entry name" value="Aminotrans_V_dom"/>
</dbReference>
<proteinExistence type="inferred from homology"/>
<dbReference type="InterPro" id="IPR015424">
    <property type="entry name" value="PyrdxlP-dep_Trfase"/>
</dbReference>
<evidence type="ECO:0000256" key="4">
    <source>
        <dbReference type="ARBA" id="ARBA00050776"/>
    </source>
</evidence>
<sequence>MITTAEHRSDRYVKGTRKSAYARPRVVGIKTEVPLITGEKVRYVNLDSAASTPPLVKVRQAVDDFLPWYSSVHRGAGYKSRLSTHLYEHARDAVMRFVGTTPKTHVVVFVRNTTEALNLLAHRTLLEDDELILTTKMEHHSNLLPWFRKKHEIVQLTEDGRIDMADLEQRLYQHEGKVKLITISAASNVTGLVNDVHQVARLAHAHGAKIAVDAAQLTPHRHISMGTYGTADCIDIVAFSGHKLYAPYGAGALVVPATLFADGDPMLVGGGTACLVTSSGIKWATGPDLEEAGSPNVIGVVAMAAALEELMRFGMERVAEHERELTRYAIQRLQGVPGLTLRGPAWESVLAGEEDRLGVFCFTMEGQSYEKVAAVLANEWGVGVRSGCFCAHLYVAHLLGISEEDASEARERLLTGLPVELPGMVRASLGLANSKDDIDRLASGLMAIARGEIRAQYVHNEHGDLEPVGDKHAFEAHGMSFLA</sequence>
<comment type="similarity">
    <text evidence="2">Belongs to the class-V pyridoxal-phosphate-dependent aminotransferase family. Csd subfamily.</text>
</comment>
<comment type="cofactor">
    <cofactor evidence="1 5">
        <name>pyridoxal 5'-phosphate</name>
        <dbReference type="ChEBI" id="CHEBI:597326"/>
    </cofactor>
</comment>
<feature type="domain" description="Aminotransferase class V" evidence="6">
    <location>
        <begin position="44"/>
        <end position="441"/>
    </location>
</feature>
<dbReference type="InterPro" id="IPR020578">
    <property type="entry name" value="Aminotrans_V_PyrdxlP_BS"/>
</dbReference>